<keyword evidence="1" id="KW-0472">Membrane</keyword>
<name>A0A481Z169_9VIRU</name>
<feature type="transmembrane region" description="Helical" evidence="1">
    <location>
        <begin position="20"/>
        <end position="38"/>
    </location>
</feature>
<dbReference type="EMBL" id="MK500424">
    <property type="protein sequence ID" value="QBK89466.1"/>
    <property type="molecule type" value="Genomic_DNA"/>
</dbReference>
<accession>A0A481Z169</accession>
<reference evidence="2" key="1">
    <citation type="journal article" date="2019" name="MBio">
        <title>Virus Genomes from Deep Sea Sediments Expand the Ocean Megavirome and Support Independent Origins of Viral Gigantism.</title>
        <authorList>
            <person name="Backstrom D."/>
            <person name="Yutin N."/>
            <person name="Jorgensen S.L."/>
            <person name="Dharamshi J."/>
            <person name="Homa F."/>
            <person name="Zaremba-Niedwiedzka K."/>
            <person name="Spang A."/>
            <person name="Wolf Y.I."/>
            <person name="Koonin E.V."/>
            <person name="Ettema T.J."/>
        </authorList>
    </citation>
    <scope>NUCLEOTIDE SEQUENCE</scope>
</reference>
<keyword evidence="1" id="KW-0812">Transmembrane</keyword>
<feature type="transmembrane region" description="Helical" evidence="1">
    <location>
        <begin position="86"/>
        <end position="113"/>
    </location>
</feature>
<feature type="transmembrane region" description="Helical" evidence="1">
    <location>
        <begin position="150"/>
        <end position="172"/>
    </location>
</feature>
<gene>
    <name evidence="2" type="ORF">LCMiAC02_05610</name>
</gene>
<proteinExistence type="predicted"/>
<evidence type="ECO:0000313" key="2">
    <source>
        <dbReference type="EMBL" id="QBK89466.1"/>
    </source>
</evidence>
<evidence type="ECO:0000256" key="1">
    <source>
        <dbReference type="SAM" id="Phobius"/>
    </source>
</evidence>
<feature type="transmembrane region" description="Helical" evidence="1">
    <location>
        <begin position="125"/>
        <end position="144"/>
    </location>
</feature>
<feature type="transmembrane region" description="Helical" evidence="1">
    <location>
        <begin position="50"/>
        <end position="74"/>
    </location>
</feature>
<organism evidence="2">
    <name type="scientific">Mimivirus LCMiAC02</name>
    <dbReference type="NCBI Taxonomy" id="2506609"/>
    <lineage>
        <taxon>Viruses</taxon>
        <taxon>Varidnaviria</taxon>
        <taxon>Bamfordvirae</taxon>
        <taxon>Nucleocytoviricota</taxon>
        <taxon>Megaviricetes</taxon>
        <taxon>Imitervirales</taxon>
        <taxon>Mimiviridae</taxon>
        <taxon>Klosneuvirinae</taxon>
    </lineage>
</organism>
<protein>
    <submittedName>
        <fullName evidence="2">Uncharacterized protein</fullName>
    </submittedName>
</protein>
<keyword evidence="1" id="KW-1133">Transmembrane helix</keyword>
<sequence length="212" mass="23805">MCDKKSKIAKAIKIIFNAPLSVYGIIMFVFSLVMYIIMERDGDTSKTKNLLLVYVITQLICMILNLSATCVSLIDLCCSHKYVRAFLALGYIIANIIMIICGIVNIVYAILITYEFFAYNSNASYAYFVPMLIFVILILIPFVLMIIAFLIAFLIVVLLVCVIACMCLCMCVNNCLMSRNLNTTFGTFNVDVQDLEEANGVQREEIDILSSL</sequence>